<reference evidence="2 3" key="1">
    <citation type="submission" date="2024-04" db="EMBL/GenBank/DDBJ databases">
        <title>Tritrichomonas musculus Genome.</title>
        <authorList>
            <person name="Alves-Ferreira E."/>
            <person name="Grigg M."/>
            <person name="Lorenzi H."/>
            <person name="Galac M."/>
        </authorList>
    </citation>
    <scope>NUCLEOTIDE SEQUENCE [LARGE SCALE GENOMIC DNA]</scope>
    <source>
        <strain evidence="2 3">EAF2021</strain>
    </source>
</reference>
<feature type="coiled-coil region" evidence="1">
    <location>
        <begin position="326"/>
        <end position="353"/>
    </location>
</feature>
<protein>
    <submittedName>
        <fullName evidence="2">Uncharacterized protein</fullName>
    </submittedName>
</protein>
<name>A0ABR2GUM1_9EUKA</name>
<keyword evidence="3" id="KW-1185">Reference proteome</keyword>
<dbReference type="EMBL" id="JAPFFF010000058">
    <property type="protein sequence ID" value="KAK8837637.1"/>
    <property type="molecule type" value="Genomic_DNA"/>
</dbReference>
<comment type="caution">
    <text evidence="2">The sequence shown here is derived from an EMBL/GenBank/DDBJ whole genome shotgun (WGS) entry which is preliminary data.</text>
</comment>
<gene>
    <name evidence="2" type="ORF">M9Y10_036169</name>
</gene>
<proteinExistence type="predicted"/>
<evidence type="ECO:0000313" key="3">
    <source>
        <dbReference type="Proteomes" id="UP001470230"/>
    </source>
</evidence>
<organism evidence="2 3">
    <name type="scientific">Tritrichomonas musculus</name>
    <dbReference type="NCBI Taxonomy" id="1915356"/>
    <lineage>
        <taxon>Eukaryota</taxon>
        <taxon>Metamonada</taxon>
        <taxon>Parabasalia</taxon>
        <taxon>Tritrichomonadida</taxon>
        <taxon>Tritrichomonadidae</taxon>
        <taxon>Tritrichomonas</taxon>
    </lineage>
</organism>
<sequence>MKSHLPPLYQTQTSNKYIGFTDISYKLSLIDKARVTLTTIELNEILKELQTIYQSDIETFSKLEQTLQLKKTQYLSDKDSYNKLQTNYNTLKSNTLFLQTLKNNNLKYQIDELIKSINEIDLERKAQHSPPMSVDPQLVISKNETDILKFLHLKELNYREFEVLIYLLKKRALSIDKSNECIGTVNKKYTSISNLIELTKILQEENQQLKNFEKSYIQDPLTKRQLFARLSPYGNQSMIITLQSTIQNYYQFSKNLNAILPMNEGQNFESVCTDQEFKQKELSFKTESSEHTLVPLEEAFEQLQDQYDKMNSSEILSCQFIPHNFIEISTSRLDKLIKNNAELLDNMRNIHLRYENAINGISDITKQMMNMLTEKRKSECLIAYSESKLKSLTNDHIKLINDQYQNRAKLKTLENLISTAGISLISQPNQIIKTAVMDHLDLDQSTTSTTDNKKRKQSILKIKQTSEIKNCSNNLNLLCNQSPNILFEGLEIAFQITDFERSRQKSDYLTNLKSSLSELKNSFSYSINNMEDFLKNQLNLLKTANTINLRKELVDEEINTNLTTKTDKYCQTEDLNSKKK</sequence>
<evidence type="ECO:0000313" key="2">
    <source>
        <dbReference type="EMBL" id="KAK8837637.1"/>
    </source>
</evidence>
<evidence type="ECO:0000256" key="1">
    <source>
        <dbReference type="SAM" id="Coils"/>
    </source>
</evidence>
<accession>A0ABR2GUM1</accession>
<dbReference type="Proteomes" id="UP001470230">
    <property type="component" value="Unassembled WGS sequence"/>
</dbReference>
<keyword evidence="1" id="KW-0175">Coiled coil</keyword>